<dbReference type="InterPro" id="IPR017900">
    <property type="entry name" value="4Fe4S_Fe_S_CS"/>
</dbReference>
<feature type="domain" description="4Fe-4S ferredoxin-type" evidence="8">
    <location>
        <begin position="2"/>
        <end position="31"/>
    </location>
</feature>
<evidence type="ECO:0000256" key="2">
    <source>
        <dbReference type="ARBA" id="ARBA00022485"/>
    </source>
</evidence>
<keyword evidence="3" id="KW-0479">Metal-binding</keyword>
<gene>
    <name evidence="9" type="ORF">DealDRAFT_0624</name>
</gene>
<dbReference type="CDD" id="cd10563">
    <property type="entry name" value="CooF_like"/>
    <property type="match status" value="1"/>
</dbReference>
<dbReference type="GO" id="GO:0046872">
    <property type="term" value="F:metal ion binding"/>
    <property type="evidence" value="ECO:0007669"/>
    <property type="project" value="UniProtKB-KW"/>
</dbReference>
<dbReference type="GO" id="GO:0051539">
    <property type="term" value="F:4 iron, 4 sulfur cluster binding"/>
    <property type="evidence" value="ECO:0007669"/>
    <property type="project" value="UniProtKB-KW"/>
</dbReference>
<dbReference type="PROSITE" id="PS51379">
    <property type="entry name" value="4FE4S_FER_2"/>
    <property type="match status" value="2"/>
</dbReference>
<evidence type="ECO:0000259" key="8">
    <source>
        <dbReference type="PROSITE" id="PS51379"/>
    </source>
</evidence>
<evidence type="ECO:0000256" key="4">
    <source>
        <dbReference type="ARBA" id="ARBA00022737"/>
    </source>
</evidence>
<dbReference type="Proteomes" id="UP000006443">
    <property type="component" value="Unassembled WGS sequence"/>
</dbReference>
<name>C0GDH3_DETAL</name>
<evidence type="ECO:0000256" key="6">
    <source>
        <dbReference type="ARBA" id="ARBA00023004"/>
    </source>
</evidence>
<dbReference type="SUPFAM" id="SSF54862">
    <property type="entry name" value="4Fe-4S ferredoxins"/>
    <property type="match status" value="1"/>
</dbReference>
<reference evidence="9 10" key="1">
    <citation type="submission" date="2009-02" db="EMBL/GenBank/DDBJ databases">
        <title>Sequencing of the draft genome and assembly of Dethiobacter alkaliphilus AHT 1.</title>
        <authorList>
            <consortium name="US DOE Joint Genome Institute (JGI-PGF)"/>
            <person name="Lucas S."/>
            <person name="Copeland A."/>
            <person name="Lapidus A."/>
            <person name="Glavina del Rio T."/>
            <person name="Dalin E."/>
            <person name="Tice H."/>
            <person name="Bruce D."/>
            <person name="Goodwin L."/>
            <person name="Pitluck S."/>
            <person name="Larimer F."/>
            <person name="Land M.L."/>
            <person name="Hauser L."/>
            <person name="Muyzer G."/>
        </authorList>
    </citation>
    <scope>NUCLEOTIDE SEQUENCE [LARGE SCALE GENOMIC DNA]</scope>
    <source>
        <strain evidence="9 10">AHT 1</strain>
    </source>
</reference>
<accession>C0GDH3</accession>
<dbReference type="PANTHER" id="PTHR43177:SF5">
    <property type="entry name" value="ANAEROBIC DIMETHYL SULFOXIDE REDUCTASE CHAIN B-RELATED"/>
    <property type="match status" value="1"/>
</dbReference>
<protein>
    <submittedName>
        <fullName evidence="9">4Fe-4S ferredoxin iron-sulfur binding domain protein</fullName>
    </submittedName>
</protein>
<dbReference type="PANTHER" id="PTHR43177">
    <property type="entry name" value="PROTEIN NRFC"/>
    <property type="match status" value="1"/>
</dbReference>
<feature type="domain" description="4Fe-4S ferredoxin-type" evidence="8">
    <location>
        <begin position="85"/>
        <end position="114"/>
    </location>
</feature>
<proteinExistence type="predicted"/>
<keyword evidence="6" id="KW-0408">Iron</keyword>
<organism evidence="9 10">
    <name type="scientific">Dethiobacter alkaliphilus AHT 1</name>
    <dbReference type="NCBI Taxonomy" id="555088"/>
    <lineage>
        <taxon>Bacteria</taxon>
        <taxon>Bacillati</taxon>
        <taxon>Bacillota</taxon>
        <taxon>Dethiobacteria</taxon>
        <taxon>Dethiobacterales</taxon>
        <taxon>Dethiobacteraceae</taxon>
        <taxon>Dethiobacter</taxon>
    </lineage>
</organism>
<keyword evidence="4" id="KW-0677">Repeat</keyword>
<keyword evidence="7" id="KW-0411">Iron-sulfur</keyword>
<keyword evidence="1" id="KW-0813">Transport</keyword>
<evidence type="ECO:0000256" key="5">
    <source>
        <dbReference type="ARBA" id="ARBA00022982"/>
    </source>
</evidence>
<evidence type="ECO:0000256" key="7">
    <source>
        <dbReference type="ARBA" id="ARBA00023014"/>
    </source>
</evidence>
<evidence type="ECO:0000313" key="9">
    <source>
        <dbReference type="EMBL" id="EEG78694.1"/>
    </source>
</evidence>
<evidence type="ECO:0000256" key="3">
    <source>
        <dbReference type="ARBA" id="ARBA00022723"/>
    </source>
</evidence>
<comment type="caution">
    <text evidence="9">The sequence shown here is derived from an EMBL/GenBank/DDBJ whole genome shotgun (WGS) entry which is preliminary data.</text>
</comment>
<dbReference type="Gene3D" id="3.30.70.20">
    <property type="match status" value="2"/>
</dbReference>
<sequence length="149" mass="16561">MKRIRIKEEHCMGCRLCEIHCIAAHSAYRYDLVRTFKRDKNRPSPRIMIEQSGHTCFALPCRHCEEANCVKACISGSMTKDLQSGLVTNDSERCVGCWTCIAACPYGVITREGKKISVAAKCDLCGDKPVCVQQCPNEALVCDDQEEGA</sequence>
<keyword evidence="10" id="KW-1185">Reference proteome</keyword>
<dbReference type="OrthoDB" id="9810688at2"/>
<dbReference type="RefSeq" id="WP_008514773.1">
    <property type="nucleotide sequence ID" value="NZ_ACJM01000002.1"/>
</dbReference>
<dbReference type="EMBL" id="ACJM01000002">
    <property type="protein sequence ID" value="EEG78694.1"/>
    <property type="molecule type" value="Genomic_DNA"/>
</dbReference>
<evidence type="ECO:0000313" key="10">
    <source>
        <dbReference type="Proteomes" id="UP000006443"/>
    </source>
</evidence>
<dbReference type="PROSITE" id="PS00198">
    <property type="entry name" value="4FE4S_FER_1"/>
    <property type="match status" value="1"/>
</dbReference>
<evidence type="ECO:0000256" key="1">
    <source>
        <dbReference type="ARBA" id="ARBA00022448"/>
    </source>
</evidence>
<keyword evidence="5" id="KW-0249">Electron transport</keyword>
<dbReference type="STRING" id="555088.DealDRAFT_0624"/>
<dbReference type="AlphaFoldDB" id="C0GDH3"/>
<dbReference type="eggNOG" id="COG1142">
    <property type="taxonomic scope" value="Bacteria"/>
</dbReference>
<keyword evidence="2" id="KW-0004">4Fe-4S</keyword>
<dbReference type="Pfam" id="PF13247">
    <property type="entry name" value="Fer4_11"/>
    <property type="match status" value="1"/>
</dbReference>
<dbReference type="InterPro" id="IPR050954">
    <property type="entry name" value="ET_IronSulfur_Cluster-Binding"/>
</dbReference>
<dbReference type="InterPro" id="IPR017896">
    <property type="entry name" value="4Fe4S_Fe-S-bd"/>
</dbReference>